<evidence type="ECO:0000256" key="1">
    <source>
        <dbReference type="ARBA" id="ARBA00022737"/>
    </source>
</evidence>
<proteinExistence type="predicted"/>
<dbReference type="PROSITE" id="PS50297">
    <property type="entry name" value="ANK_REP_REGION"/>
    <property type="match status" value="1"/>
</dbReference>
<evidence type="ECO:0000259" key="5">
    <source>
        <dbReference type="Pfam" id="PF14420"/>
    </source>
</evidence>
<evidence type="ECO:0000313" key="7">
    <source>
        <dbReference type="Proteomes" id="UP001392437"/>
    </source>
</evidence>
<reference evidence="6 7" key="1">
    <citation type="submission" date="2023-01" db="EMBL/GenBank/DDBJ databases">
        <title>Analysis of 21 Apiospora genomes using comparative genomics revels a genus with tremendous synthesis potential of carbohydrate active enzymes and secondary metabolites.</title>
        <authorList>
            <person name="Sorensen T."/>
        </authorList>
    </citation>
    <scope>NUCLEOTIDE SEQUENCE [LARGE SCALE GENOMIC DNA]</scope>
    <source>
        <strain evidence="6 7">CBS 117206</strain>
    </source>
</reference>
<evidence type="ECO:0000256" key="3">
    <source>
        <dbReference type="PROSITE-ProRule" id="PRU00023"/>
    </source>
</evidence>
<gene>
    <name evidence="6" type="ORF">PG999_008486</name>
</gene>
<sequence>MPYPLPIRCANDPKDFSLWDAYKDTFQHLFLTERLSLADVKAKMEAEFGFPVTNVKTYEVVLREHFKFRKKLESGQWLLVGRELDRMKQQGQECIVYLSGQPVDPRLASKNIRRARKDDVRRRLKHGCQELPSYINIVPLASDKPICAQIGPLASAGNARAGPSSTLIAEEASNCGTSLMPPFELLSSHHHISTNMQAMDGTLLQQIISNPMIRVYEELCEDAPSKGLLRFLRDLLEGGTLSQDEKFRLAVILHRVVYLINNHMSTRSWQQPSIIGQTLPRPRIFGMNDSIAVLETVCVKFTNRIFPEDIEQYVSPIEHWISEVADLTILERFFSLPRPAVACIWNHLSGVSIYRWRKSTRILIEVALRINRGYWLRTESEKHLYEAFLRAEADTVRLLMDSWRTRIGHTLPPKLSRFSWPRPKSCRLSSQGLIAIIELMLKESARHGILHQDLNNALGFLVSKYYIFNADVMQWLLQVGTSLHPAMSHWIPSIANLLPPDWALLCGQSSFLRSELKGLFQKTGNGKHPSCSVLLETLVPLWACIASARRGVEALQQFLYSLGDYYPPQQMCQIQQLALSEVVGQGDIKTTRVLLEIGVDPEVSLLPRVQLNAHPVARLGQKPDRDDDRICYLDPVSRAAGKCDLQMLGFLLDYGVYARRHIIDALVAASRVWKWQPPFFKVYPLVPDTDKQAETIAHLLRADIRGVWNDASARDALPCQNLVLSHCQRQINLQVDSSADPCAVLHTLFPHDTLRKAVQYGFGLNAIRSLVEMGEEVHSEKDERGNSLLIDALLTHSRDRYQVVHFLLQNGSDICAANSLNMSLLEATLWSAASQYSDHFADLLAMPCGNVCPATGQLDEDEDRKVTLDLLNDLLYLGAPVRRDSGSRRLCLRPLLVLLIEHRPDLSMIKRVVEAGAGINERPDTRTAPPLASAVATGQLEIAKWMVEHGADVNASWEDRYCNRISILAKACEVRTLGLPFIRLLIEKGADCAILFSTTDVVVMLLAHGLNINQPNIELNGAVNYGVDIAAGFGRLDHLKLLIDSGGESVYPGVSGFDKAFFNAYRSGNPGILMFLEQHTGNLTSTVISSLIAKRTEIGWVDTLLGDHEVRFTLYAIYDVGQPSTLYRSGRADPESGGWGQGGRRIARDDPSQEGSWIPGGSSGKSSVRSHVPREAKDDLRGGSHLGCGLDGSA</sequence>
<dbReference type="Pfam" id="PF14420">
    <property type="entry name" value="Clr5"/>
    <property type="match status" value="1"/>
</dbReference>
<comment type="caution">
    <text evidence="6">The sequence shown here is derived from an EMBL/GenBank/DDBJ whole genome shotgun (WGS) entry which is preliminary data.</text>
</comment>
<dbReference type="InterPro" id="IPR025676">
    <property type="entry name" value="Clr5_dom"/>
</dbReference>
<dbReference type="Proteomes" id="UP001392437">
    <property type="component" value="Unassembled WGS sequence"/>
</dbReference>
<dbReference type="InterPro" id="IPR002110">
    <property type="entry name" value="Ankyrin_rpt"/>
</dbReference>
<dbReference type="InterPro" id="IPR050745">
    <property type="entry name" value="Multifunctional_regulatory"/>
</dbReference>
<keyword evidence="7" id="KW-1185">Reference proteome</keyword>
<dbReference type="EMBL" id="JAQQWP010000008">
    <property type="protein sequence ID" value="KAK8105127.1"/>
    <property type="molecule type" value="Genomic_DNA"/>
</dbReference>
<evidence type="ECO:0000313" key="6">
    <source>
        <dbReference type="EMBL" id="KAK8105127.1"/>
    </source>
</evidence>
<dbReference type="Gene3D" id="1.25.40.20">
    <property type="entry name" value="Ankyrin repeat-containing domain"/>
    <property type="match status" value="3"/>
</dbReference>
<dbReference type="PANTHER" id="PTHR24189">
    <property type="entry name" value="MYOTROPHIN"/>
    <property type="match status" value="1"/>
</dbReference>
<dbReference type="SUPFAM" id="SSF48403">
    <property type="entry name" value="Ankyrin repeat"/>
    <property type="match status" value="2"/>
</dbReference>
<feature type="repeat" description="ANK" evidence="3">
    <location>
        <begin position="926"/>
        <end position="958"/>
    </location>
</feature>
<keyword evidence="1" id="KW-0677">Repeat</keyword>
<feature type="domain" description="Clr5" evidence="5">
    <location>
        <begin position="19"/>
        <end position="54"/>
    </location>
</feature>
<evidence type="ECO:0000256" key="4">
    <source>
        <dbReference type="SAM" id="MobiDB-lite"/>
    </source>
</evidence>
<name>A0AAW0QHV0_9PEZI</name>
<dbReference type="PROSITE" id="PS50088">
    <property type="entry name" value="ANK_REPEAT"/>
    <property type="match status" value="1"/>
</dbReference>
<feature type="region of interest" description="Disordered" evidence="4">
    <location>
        <begin position="1127"/>
        <end position="1194"/>
    </location>
</feature>
<feature type="compositionally biased region" description="Gly residues" evidence="4">
    <location>
        <begin position="1184"/>
        <end position="1194"/>
    </location>
</feature>
<protein>
    <recommendedName>
        <fullName evidence="5">Clr5 domain-containing protein</fullName>
    </recommendedName>
</protein>
<dbReference type="SMART" id="SM00248">
    <property type="entry name" value="ANK"/>
    <property type="match status" value="5"/>
</dbReference>
<dbReference type="InterPro" id="IPR036770">
    <property type="entry name" value="Ankyrin_rpt-contain_sf"/>
</dbReference>
<keyword evidence="2 3" id="KW-0040">ANK repeat</keyword>
<accession>A0AAW0QHV0</accession>
<organism evidence="6 7">
    <name type="scientific">Apiospora kogelbergensis</name>
    <dbReference type="NCBI Taxonomy" id="1337665"/>
    <lineage>
        <taxon>Eukaryota</taxon>
        <taxon>Fungi</taxon>
        <taxon>Dikarya</taxon>
        <taxon>Ascomycota</taxon>
        <taxon>Pezizomycotina</taxon>
        <taxon>Sordariomycetes</taxon>
        <taxon>Xylariomycetidae</taxon>
        <taxon>Amphisphaeriales</taxon>
        <taxon>Apiosporaceae</taxon>
        <taxon>Apiospora</taxon>
    </lineage>
</organism>
<feature type="compositionally biased region" description="Basic and acidic residues" evidence="4">
    <location>
        <begin position="1172"/>
        <end position="1182"/>
    </location>
</feature>
<dbReference type="AlphaFoldDB" id="A0AAW0QHV0"/>
<evidence type="ECO:0000256" key="2">
    <source>
        <dbReference type="ARBA" id="ARBA00023043"/>
    </source>
</evidence>